<evidence type="ECO:0000256" key="7">
    <source>
        <dbReference type="ARBA" id="ARBA00022525"/>
    </source>
</evidence>
<protein>
    <recommendedName>
        <fullName evidence="19">EF-hand domain-containing protein</fullName>
    </recommendedName>
</protein>
<dbReference type="InterPro" id="IPR057576">
    <property type="entry name" value="NUCB1_N"/>
</dbReference>
<name>A0A3B4BE16_9GOBI</name>
<evidence type="ECO:0000256" key="18">
    <source>
        <dbReference type="SAM" id="MobiDB-lite"/>
    </source>
</evidence>
<feature type="region of interest" description="Disordered" evidence="18">
    <location>
        <begin position="193"/>
        <end position="239"/>
    </location>
</feature>
<comment type="subcellular location">
    <subcellularLocation>
        <location evidence="2">Cytoplasm</location>
    </subcellularLocation>
    <subcellularLocation>
        <location evidence="3">Golgi apparatus</location>
    </subcellularLocation>
    <subcellularLocation>
        <location evidence="1">Membrane</location>
        <topology evidence="1">Peripheral membrane protein</topology>
    </subcellularLocation>
    <subcellularLocation>
        <location evidence="4">Secreted</location>
    </subcellularLocation>
</comment>
<dbReference type="GO" id="GO:0005509">
    <property type="term" value="F:calcium ion binding"/>
    <property type="evidence" value="ECO:0007669"/>
    <property type="project" value="InterPro"/>
</dbReference>
<evidence type="ECO:0000256" key="8">
    <source>
        <dbReference type="ARBA" id="ARBA00022553"/>
    </source>
</evidence>
<feature type="compositionally biased region" description="Basic and acidic residues" evidence="18">
    <location>
        <begin position="193"/>
        <end position="221"/>
    </location>
</feature>
<evidence type="ECO:0000313" key="20">
    <source>
        <dbReference type="Ensembl" id="ENSPMGP00000026771.1"/>
    </source>
</evidence>
<dbReference type="GO" id="GO:0016020">
    <property type="term" value="C:membrane"/>
    <property type="evidence" value="ECO:0007669"/>
    <property type="project" value="UniProtKB-SubCell"/>
</dbReference>
<dbReference type="SUPFAM" id="SSF47473">
    <property type="entry name" value="EF-hand"/>
    <property type="match status" value="1"/>
</dbReference>
<evidence type="ECO:0000256" key="15">
    <source>
        <dbReference type="ARBA" id="ARBA00023125"/>
    </source>
</evidence>
<dbReference type="PROSITE" id="PS50222">
    <property type="entry name" value="EF_HAND_2"/>
    <property type="match status" value="1"/>
</dbReference>
<evidence type="ECO:0000256" key="16">
    <source>
        <dbReference type="ARBA" id="ARBA00023136"/>
    </source>
</evidence>
<dbReference type="InterPro" id="IPR018247">
    <property type="entry name" value="EF_Hand_1_Ca_BS"/>
</dbReference>
<reference evidence="20" key="2">
    <citation type="submission" date="2025-09" db="UniProtKB">
        <authorList>
            <consortium name="Ensembl"/>
        </authorList>
    </citation>
    <scope>IDENTIFICATION</scope>
</reference>
<keyword evidence="7" id="KW-0964">Secreted</keyword>
<evidence type="ECO:0000256" key="5">
    <source>
        <dbReference type="ARBA" id="ARBA00008063"/>
    </source>
</evidence>
<keyword evidence="14" id="KW-0333">Golgi apparatus</keyword>
<dbReference type="PANTHER" id="PTHR19237:SF23">
    <property type="entry name" value="NUCLEOBINDIN 2B"/>
    <property type="match status" value="1"/>
</dbReference>
<dbReference type="Proteomes" id="UP000261520">
    <property type="component" value="Unplaced"/>
</dbReference>
<dbReference type="PANTHER" id="PTHR19237">
    <property type="entry name" value="NUCLEOBINDIN"/>
    <property type="match status" value="1"/>
</dbReference>
<evidence type="ECO:0000256" key="17">
    <source>
        <dbReference type="SAM" id="Coils"/>
    </source>
</evidence>
<keyword evidence="11" id="KW-0732">Signal</keyword>
<evidence type="ECO:0000256" key="2">
    <source>
        <dbReference type="ARBA" id="ARBA00004496"/>
    </source>
</evidence>
<dbReference type="GO" id="GO:0005793">
    <property type="term" value="C:endoplasmic reticulum-Golgi intermediate compartment"/>
    <property type="evidence" value="ECO:0007669"/>
    <property type="project" value="TreeGrafter"/>
</dbReference>
<keyword evidence="16" id="KW-0472">Membrane</keyword>
<feature type="compositionally biased region" description="Basic and acidic residues" evidence="18">
    <location>
        <begin position="351"/>
        <end position="382"/>
    </location>
</feature>
<dbReference type="GO" id="GO:0003677">
    <property type="term" value="F:DNA binding"/>
    <property type="evidence" value="ECO:0007669"/>
    <property type="project" value="UniProtKB-KW"/>
</dbReference>
<keyword evidence="8" id="KW-0597">Phosphoprotein</keyword>
<feature type="region of interest" description="Disordered" evidence="18">
    <location>
        <begin position="351"/>
        <end position="393"/>
    </location>
</feature>
<dbReference type="STRING" id="409849.ENSPMGP00000026771"/>
<keyword evidence="21" id="KW-1185">Reference proteome</keyword>
<dbReference type="InterPro" id="IPR002048">
    <property type="entry name" value="EF_hand_dom"/>
</dbReference>
<evidence type="ECO:0000256" key="13">
    <source>
        <dbReference type="ARBA" id="ARBA00022837"/>
    </source>
</evidence>
<evidence type="ECO:0000256" key="12">
    <source>
        <dbReference type="ARBA" id="ARBA00022737"/>
    </source>
</evidence>
<dbReference type="Pfam" id="PF25434">
    <property type="entry name" value="NUCB1_N"/>
    <property type="match status" value="1"/>
</dbReference>
<evidence type="ECO:0000256" key="3">
    <source>
        <dbReference type="ARBA" id="ARBA00004555"/>
    </source>
</evidence>
<evidence type="ECO:0000256" key="14">
    <source>
        <dbReference type="ARBA" id="ARBA00023034"/>
    </source>
</evidence>
<evidence type="ECO:0000256" key="9">
    <source>
        <dbReference type="ARBA" id="ARBA00022658"/>
    </source>
</evidence>
<keyword evidence="10" id="KW-0479">Metal-binding</keyword>
<feature type="compositionally biased region" description="Polar residues" evidence="18">
    <location>
        <begin position="383"/>
        <end position="393"/>
    </location>
</feature>
<accession>A0A3B4BE16</accession>
<keyword evidence="15" id="KW-0238">DNA-binding</keyword>
<keyword evidence="12" id="KW-0677">Repeat</keyword>
<dbReference type="AlphaFoldDB" id="A0A3B4BE16"/>
<dbReference type="InterPro" id="IPR040250">
    <property type="entry name" value="Nucleobindin"/>
</dbReference>
<keyword evidence="9" id="KW-0344">Guanine-nucleotide releasing factor</keyword>
<dbReference type="GO" id="GO:0005794">
    <property type="term" value="C:Golgi apparatus"/>
    <property type="evidence" value="ECO:0007669"/>
    <property type="project" value="UniProtKB-SubCell"/>
</dbReference>
<keyword evidence="17" id="KW-0175">Coiled coil</keyword>
<organism evidence="20 21">
    <name type="scientific">Periophthalmus magnuspinnatus</name>
    <dbReference type="NCBI Taxonomy" id="409849"/>
    <lineage>
        <taxon>Eukaryota</taxon>
        <taxon>Metazoa</taxon>
        <taxon>Chordata</taxon>
        <taxon>Craniata</taxon>
        <taxon>Vertebrata</taxon>
        <taxon>Euteleostomi</taxon>
        <taxon>Actinopterygii</taxon>
        <taxon>Neopterygii</taxon>
        <taxon>Teleostei</taxon>
        <taxon>Neoteleostei</taxon>
        <taxon>Acanthomorphata</taxon>
        <taxon>Gobiaria</taxon>
        <taxon>Gobiiformes</taxon>
        <taxon>Gobioidei</taxon>
        <taxon>Gobiidae</taxon>
        <taxon>Oxudercinae</taxon>
        <taxon>Periophthalmus</taxon>
    </lineage>
</organism>
<feature type="coiled-coil region" evidence="17">
    <location>
        <begin position="273"/>
        <end position="300"/>
    </location>
</feature>
<feature type="compositionally biased region" description="Basic residues" evidence="18">
    <location>
        <begin position="222"/>
        <end position="232"/>
    </location>
</feature>
<dbReference type="GO" id="GO:0070062">
    <property type="term" value="C:extracellular exosome"/>
    <property type="evidence" value="ECO:0007669"/>
    <property type="project" value="TreeGrafter"/>
</dbReference>
<evidence type="ECO:0000256" key="10">
    <source>
        <dbReference type="ARBA" id="ARBA00022723"/>
    </source>
</evidence>
<comment type="similarity">
    <text evidence="5">Belongs to the nucleobindin family.</text>
</comment>
<evidence type="ECO:0000256" key="11">
    <source>
        <dbReference type="ARBA" id="ARBA00022729"/>
    </source>
</evidence>
<dbReference type="Gene3D" id="1.10.238.10">
    <property type="entry name" value="EF-hand"/>
    <property type="match status" value="1"/>
</dbReference>
<keyword evidence="6" id="KW-0963">Cytoplasm</keyword>
<reference evidence="20" key="1">
    <citation type="submission" date="2025-08" db="UniProtKB">
        <authorList>
            <consortium name="Ensembl"/>
        </authorList>
    </citation>
    <scope>IDENTIFICATION</scope>
</reference>
<evidence type="ECO:0000256" key="4">
    <source>
        <dbReference type="ARBA" id="ARBA00004613"/>
    </source>
</evidence>
<evidence type="ECO:0000256" key="6">
    <source>
        <dbReference type="ARBA" id="ARBA00022490"/>
    </source>
</evidence>
<evidence type="ECO:0000313" key="21">
    <source>
        <dbReference type="Proteomes" id="UP000261520"/>
    </source>
</evidence>
<proteinExistence type="inferred from homology"/>
<dbReference type="Ensembl" id="ENSPMGT00000028514.1">
    <property type="protein sequence ID" value="ENSPMGP00000026771.1"/>
    <property type="gene ID" value="ENSPMGG00000021591.1"/>
</dbReference>
<evidence type="ECO:0000256" key="1">
    <source>
        <dbReference type="ARBA" id="ARBA00004170"/>
    </source>
</evidence>
<sequence length="426" mass="51172">MDKFNAILWDSQSKTIFPWRQAGCVFVLSLLVTLWVLKVADPWSNLISSIPISSHLIFVVQDVALHYNTYLQQVVQYLEKDPHFREKLRNVNASDIQELDFVHHSIRTKLDELKREEITRLRMLLKAKRDLKLKKEGKGQLRDHQALLKHFDHMDFTNPHVFEVEDLDRLIKAATKDLQRVDEQQHAEFKRYEMMKEHERRERLKNMTSQEREREEREHREKREKHKKHPKLNHPGSEDQLKEVWHETDGLDEADFNPKTFFRLHGTTPAYDPENEEDDMMEMEEERRRMREEIMTEVDTDGDQIISEQEFMEHTKKQEFHKNEDWETVDHEPFFTDAEMAEFEESLMKKMEKHETETEQLQRQKHELEEKQKRLDAQKHQLDSTSLYKSPPTSLHQNMMQICTLQLDKPDVMCSSFISGMQLIVL</sequence>
<dbReference type="PROSITE" id="PS00018">
    <property type="entry name" value="EF_HAND_1"/>
    <property type="match status" value="1"/>
</dbReference>
<keyword evidence="13" id="KW-0106">Calcium</keyword>
<evidence type="ECO:0000259" key="19">
    <source>
        <dbReference type="PROSITE" id="PS50222"/>
    </source>
</evidence>
<dbReference type="GO" id="GO:0005085">
    <property type="term" value="F:guanyl-nucleotide exchange factor activity"/>
    <property type="evidence" value="ECO:0007669"/>
    <property type="project" value="UniProtKB-KW"/>
</dbReference>
<dbReference type="InterPro" id="IPR011992">
    <property type="entry name" value="EF-hand-dom_pair"/>
</dbReference>
<feature type="domain" description="EF-hand" evidence="19">
    <location>
        <begin position="286"/>
        <end position="321"/>
    </location>
</feature>